<dbReference type="Proteomes" id="UP000785679">
    <property type="component" value="Unassembled WGS sequence"/>
</dbReference>
<evidence type="ECO:0000256" key="6">
    <source>
        <dbReference type="ARBA" id="ARBA00023157"/>
    </source>
</evidence>
<keyword evidence="7" id="KW-0676">Redox-active center</keyword>
<dbReference type="FunFam" id="3.40.30.10:FF:000003">
    <property type="entry name" value="Peroxiredoxin 1"/>
    <property type="match status" value="1"/>
</dbReference>
<dbReference type="CDD" id="cd03015">
    <property type="entry name" value="PRX_Typ2cys"/>
    <property type="match status" value="1"/>
</dbReference>
<keyword evidence="4" id="KW-0049">Antioxidant</keyword>
<feature type="chain" id="PRO_5035157440" description="thioredoxin-dependent peroxiredoxin" evidence="9">
    <location>
        <begin position="25"/>
        <end position="227"/>
    </location>
</feature>
<dbReference type="Pfam" id="PF00578">
    <property type="entry name" value="AhpC-TSA"/>
    <property type="match status" value="1"/>
</dbReference>
<evidence type="ECO:0000256" key="7">
    <source>
        <dbReference type="ARBA" id="ARBA00023284"/>
    </source>
</evidence>
<evidence type="ECO:0000256" key="2">
    <source>
        <dbReference type="ARBA" id="ARBA00013017"/>
    </source>
</evidence>
<dbReference type="Pfam" id="PF10417">
    <property type="entry name" value="1-cysPrx_C"/>
    <property type="match status" value="1"/>
</dbReference>
<dbReference type="GO" id="GO:0005829">
    <property type="term" value="C:cytosol"/>
    <property type="evidence" value="ECO:0007669"/>
    <property type="project" value="TreeGrafter"/>
</dbReference>
<dbReference type="PANTHER" id="PTHR10681">
    <property type="entry name" value="THIOREDOXIN PEROXIDASE"/>
    <property type="match status" value="1"/>
</dbReference>
<keyword evidence="9" id="KW-0732">Signal</keyword>
<dbReference type="InterPro" id="IPR050217">
    <property type="entry name" value="Peroxiredoxin"/>
</dbReference>
<dbReference type="GO" id="GO:0042744">
    <property type="term" value="P:hydrogen peroxide catabolic process"/>
    <property type="evidence" value="ECO:0007669"/>
    <property type="project" value="TreeGrafter"/>
</dbReference>
<evidence type="ECO:0000256" key="3">
    <source>
        <dbReference type="ARBA" id="ARBA00022559"/>
    </source>
</evidence>
<comment type="catalytic activity">
    <reaction evidence="8">
        <text>a hydroperoxide + [thioredoxin]-dithiol = an alcohol + [thioredoxin]-disulfide + H2O</text>
        <dbReference type="Rhea" id="RHEA:62620"/>
        <dbReference type="Rhea" id="RHEA-COMP:10698"/>
        <dbReference type="Rhea" id="RHEA-COMP:10700"/>
        <dbReference type="ChEBI" id="CHEBI:15377"/>
        <dbReference type="ChEBI" id="CHEBI:29950"/>
        <dbReference type="ChEBI" id="CHEBI:30879"/>
        <dbReference type="ChEBI" id="CHEBI:35924"/>
        <dbReference type="ChEBI" id="CHEBI:50058"/>
        <dbReference type="EC" id="1.11.1.24"/>
    </reaction>
</comment>
<dbReference type="InterPro" id="IPR013766">
    <property type="entry name" value="Thioredoxin_domain"/>
</dbReference>
<dbReference type="GO" id="GO:0033554">
    <property type="term" value="P:cellular response to stress"/>
    <property type="evidence" value="ECO:0007669"/>
    <property type="project" value="TreeGrafter"/>
</dbReference>
<feature type="domain" description="Thioredoxin" evidence="10">
    <location>
        <begin position="26"/>
        <end position="190"/>
    </location>
</feature>
<name>A0A8J8NHS4_HALGN</name>
<evidence type="ECO:0000256" key="5">
    <source>
        <dbReference type="ARBA" id="ARBA00023002"/>
    </source>
</evidence>
<dbReference type="PROSITE" id="PS51352">
    <property type="entry name" value="THIOREDOXIN_2"/>
    <property type="match status" value="1"/>
</dbReference>
<dbReference type="SUPFAM" id="SSF52833">
    <property type="entry name" value="Thioredoxin-like"/>
    <property type="match status" value="1"/>
</dbReference>
<evidence type="ECO:0000256" key="9">
    <source>
        <dbReference type="SAM" id="SignalP"/>
    </source>
</evidence>
<comment type="similarity">
    <text evidence="1">Belongs to the peroxiredoxin family. AhpC/Prx1 subfamily.</text>
</comment>
<protein>
    <recommendedName>
        <fullName evidence="2">thioredoxin-dependent peroxiredoxin</fullName>
        <ecNumber evidence="2">1.11.1.24</ecNumber>
    </recommendedName>
</protein>
<dbReference type="GO" id="GO:0045454">
    <property type="term" value="P:cell redox homeostasis"/>
    <property type="evidence" value="ECO:0007669"/>
    <property type="project" value="TreeGrafter"/>
</dbReference>
<keyword evidence="5" id="KW-0560">Oxidoreductase</keyword>
<keyword evidence="12" id="KW-1185">Reference proteome</keyword>
<organism evidence="11 12">
    <name type="scientific">Halteria grandinella</name>
    <dbReference type="NCBI Taxonomy" id="5974"/>
    <lineage>
        <taxon>Eukaryota</taxon>
        <taxon>Sar</taxon>
        <taxon>Alveolata</taxon>
        <taxon>Ciliophora</taxon>
        <taxon>Intramacronucleata</taxon>
        <taxon>Spirotrichea</taxon>
        <taxon>Stichotrichia</taxon>
        <taxon>Sporadotrichida</taxon>
        <taxon>Halteriidae</taxon>
        <taxon>Halteria</taxon>
    </lineage>
</organism>
<evidence type="ECO:0000256" key="1">
    <source>
        <dbReference type="ARBA" id="ARBA00009796"/>
    </source>
</evidence>
<feature type="signal peptide" evidence="9">
    <location>
        <begin position="1"/>
        <end position="24"/>
    </location>
</feature>
<evidence type="ECO:0000313" key="11">
    <source>
        <dbReference type="EMBL" id="TNV75637.1"/>
    </source>
</evidence>
<dbReference type="InterPro" id="IPR019479">
    <property type="entry name" value="Peroxiredoxin_C"/>
</dbReference>
<keyword evidence="3" id="KW-0575">Peroxidase</keyword>
<dbReference type="GO" id="GO:0008379">
    <property type="term" value="F:thioredoxin peroxidase activity"/>
    <property type="evidence" value="ECO:0007669"/>
    <property type="project" value="TreeGrafter"/>
</dbReference>
<reference evidence="11" key="1">
    <citation type="submission" date="2019-06" db="EMBL/GenBank/DDBJ databases">
        <authorList>
            <person name="Zheng W."/>
        </authorList>
    </citation>
    <scope>NUCLEOTIDE SEQUENCE</scope>
    <source>
        <strain evidence="11">QDHG01</strain>
    </source>
</reference>
<dbReference type="GO" id="GO:0006979">
    <property type="term" value="P:response to oxidative stress"/>
    <property type="evidence" value="ECO:0007669"/>
    <property type="project" value="TreeGrafter"/>
</dbReference>
<dbReference type="InterPro" id="IPR036249">
    <property type="entry name" value="Thioredoxin-like_sf"/>
</dbReference>
<proteinExistence type="inferred from homology"/>
<dbReference type="InterPro" id="IPR000866">
    <property type="entry name" value="AhpC/TSA"/>
</dbReference>
<keyword evidence="6" id="KW-1015">Disulfide bond</keyword>
<accession>A0A8J8NHS4</accession>
<comment type="caution">
    <text evidence="11">The sequence shown here is derived from an EMBL/GenBank/DDBJ whole genome shotgun (WGS) entry which is preliminary data.</text>
</comment>
<dbReference type="OrthoDB" id="185659at2759"/>
<evidence type="ECO:0000259" key="10">
    <source>
        <dbReference type="PROSITE" id="PS51352"/>
    </source>
</evidence>
<sequence>MERSIIIKMKSFLLSLLALTAASASLLPRQQAPSFGNVNAVIDSAFKKVSLLDYQGKYVVLLFYPFDFTYVCPTELIAFSDKIDSFRELGAEVLGISTDSHFTHLAWIKTARKDGGLGGLRYPLLADISKDISRAYGVLVEDSTDDLYGAALRGLFILDGAGKIRSIQINDAPVGRSVDETLRLIQAFKHTDTHGEVCPANWQPGSKTIVPDQDQKKKYFSDVNRDL</sequence>
<dbReference type="EMBL" id="RRYP01015159">
    <property type="protein sequence ID" value="TNV75637.1"/>
    <property type="molecule type" value="Genomic_DNA"/>
</dbReference>
<evidence type="ECO:0000256" key="4">
    <source>
        <dbReference type="ARBA" id="ARBA00022862"/>
    </source>
</evidence>
<dbReference type="AlphaFoldDB" id="A0A8J8NHS4"/>
<dbReference type="PANTHER" id="PTHR10681:SF176">
    <property type="entry name" value="THIOREDOXIN DOMAIN-CONTAINING PROTEIN"/>
    <property type="match status" value="1"/>
</dbReference>
<gene>
    <name evidence="11" type="ORF">FGO68_gene1837</name>
</gene>
<dbReference type="Gene3D" id="3.40.30.10">
    <property type="entry name" value="Glutaredoxin"/>
    <property type="match status" value="1"/>
</dbReference>
<evidence type="ECO:0000256" key="8">
    <source>
        <dbReference type="ARBA" id="ARBA00049091"/>
    </source>
</evidence>
<evidence type="ECO:0000313" key="12">
    <source>
        <dbReference type="Proteomes" id="UP000785679"/>
    </source>
</evidence>
<dbReference type="EC" id="1.11.1.24" evidence="2"/>